<dbReference type="EMBL" id="JH598126">
    <property type="status" value="NOT_ANNOTATED_CDS"/>
    <property type="molecule type" value="Genomic_DNA"/>
</dbReference>
<accession>M4BC87</accession>
<dbReference type="EnsemblProtists" id="HpaT803903">
    <property type="protein sequence ID" value="HpaP803903"/>
    <property type="gene ID" value="HpaG803903"/>
</dbReference>
<sequence>MEIYVLILSLQVGTLTNHFLPFTIWTMNGSDVTSAGVTTGMIVGVAVCPEVELSSHAVPLLPITEGSGSASLSPHGGAHSDLPSGRGKYSTDLASCSNSSGARGYAELFRDEAGFKSKGRPAPIVTFDIAKPSDQAVLEMIQLYDDGADRGRILRKLLDLCPGAAEVFPYSVELEVGSFITKVRRLNWSPHFKRPR</sequence>
<evidence type="ECO:0000313" key="1">
    <source>
        <dbReference type="EnsemblProtists" id="HpaP803903"/>
    </source>
</evidence>
<dbReference type="InParanoid" id="M4BC87"/>
<proteinExistence type="predicted"/>
<name>M4BC87_HYAAE</name>
<evidence type="ECO:0000313" key="2">
    <source>
        <dbReference type="Proteomes" id="UP000011713"/>
    </source>
</evidence>
<reference evidence="2" key="1">
    <citation type="journal article" date="2010" name="Science">
        <title>Signatures of adaptation to obligate biotrophy in the Hyaloperonospora arabidopsidis genome.</title>
        <authorList>
            <person name="Baxter L."/>
            <person name="Tripathy S."/>
            <person name="Ishaque N."/>
            <person name="Boot N."/>
            <person name="Cabral A."/>
            <person name="Kemen E."/>
            <person name="Thines M."/>
            <person name="Ah-Fong A."/>
            <person name="Anderson R."/>
            <person name="Badejoko W."/>
            <person name="Bittner-Eddy P."/>
            <person name="Boore J.L."/>
            <person name="Chibucos M.C."/>
            <person name="Coates M."/>
            <person name="Dehal P."/>
            <person name="Delehaunty K."/>
            <person name="Dong S."/>
            <person name="Downton P."/>
            <person name="Dumas B."/>
            <person name="Fabro G."/>
            <person name="Fronick C."/>
            <person name="Fuerstenberg S.I."/>
            <person name="Fulton L."/>
            <person name="Gaulin E."/>
            <person name="Govers F."/>
            <person name="Hughes L."/>
            <person name="Humphray S."/>
            <person name="Jiang R.H."/>
            <person name="Judelson H."/>
            <person name="Kamoun S."/>
            <person name="Kyung K."/>
            <person name="Meijer H."/>
            <person name="Minx P."/>
            <person name="Morris P."/>
            <person name="Nelson J."/>
            <person name="Phuntumart V."/>
            <person name="Qutob D."/>
            <person name="Rehmany A."/>
            <person name="Rougon-Cardoso A."/>
            <person name="Ryden P."/>
            <person name="Torto-Alalibo T."/>
            <person name="Studholme D."/>
            <person name="Wang Y."/>
            <person name="Win J."/>
            <person name="Wood J."/>
            <person name="Clifton S.W."/>
            <person name="Rogers J."/>
            <person name="Van den Ackerveken G."/>
            <person name="Jones J.D."/>
            <person name="McDowell J.M."/>
            <person name="Beynon J."/>
            <person name="Tyler B.M."/>
        </authorList>
    </citation>
    <scope>NUCLEOTIDE SEQUENCE [LARGE SCALE GENOMIC DNA]</scope>
    <source>
        <strain evidence="2">Emoy2</strain>
    </source>
</reference>
<reference evidence="1" key="2">
    <citation type="submission" date="2015-06" db="UniProtKB">
        <authorList>
            <consortium name="EnsemblProtists"/>
        </authorList>
    </citation>
    <scope>IDENTIFICATION</scope>
    <source>
        <strain evidence="1">Emoy2</strain>
    </source>
</reference>
<dbReference type="VEuPathDB" id="FungiDB:HpaG803903"/>
<protein>
    <submittedName>
        <fullName evidence="1">Uncharacterized protein</fullName>
    </submittedName>
</protein>
<dbReference type="HOGENOM" id="CLU_1392552_0_0_1"/>
<dbReference type="AlphaFoldDB" id="M4BC87"/>
<organism evidence="1 2">
    <name type="scientific">Hyaloperonospora arabidopsidis (strain Emoy2)</name>
    <name type="common">Downy mildew agent</name>
    <name type="synonym">Peronospora arabidopsidis</name>
    <dbReference type="NCBI Taxonomy" id="559515"/>
    <lineage>
        <taxon>Eukaryota</taxon>
        <taxon>Sar</taxon>
        <taxon>Stramenopiles</taxon>
        <taxon>Oomycota</taxon>
        <taxon>Peronosporomycetes</taxon>
        <taxon>Peronosporales</taxon>
        <taxon>Peronosporaceae</taxon>
        <taxon>Hyaloperonospora</taxon>
    </lineage>
</organism>
<dbReference type="Proteomes" id="UP000011713">
    <property type="component" value="Unassembled WGS sequence"/>
</dbReference>
<keyword evidence="2" id="KW-1185">Reference proteome</keyword>